<organism evidence="2 3">
    <name type="scientific">Eumeta variegata</name>
    <name type="common">Bagworm moth</name>
    <name type="synonym">Eumeta japonica</name>
    <dbReference type="NCBI Taxonomy" id="151549"/>
    <lineage>
        <taxon>Eukaryota</taxon>
        <taxon>Metazoa</taxon>
        <taxon>Ecdysozoa</taxon>
        <taxon>Arthropoda</taxon>
        <taxon>Hexapoda</taxon>
        <taxon>Insecta</taxon>
        <taxon>Pterygota</taxon>
        <taxon>Neoptera</taxon>
        <taxon>Endopterygota</taxon>
        <taxon>Lepidoptera</taxon>
        <taxon>Glossata</taxon>
        <taxon>Ditrysia</taxon>
        <taxon>Tineoidea</taxon>
        <taxon>Psychidae</taxon>
        <taxon>Oiketicinae</taxon>
        <taxon>Eumeta</taxon>
    </lineage>
</organism>
<evidence type="ECO:0000256" key="1">
    <source>
        <dbReference type="SAM" id="MobiDB-lite"/>
    </source>
</evidence>
<feature type="compositionally biased region" description="Low complexity" evidence="1">
    <location>
        <begin position="16"/>
        <end position="32"/>
    </location>
</feature>
<proteinExistence type="predicted"/>
<feature type="compositionally biased region" description="Polar residues" evidence="1">
    <location>
        <begin position="1"/>
        <end position="15"/>
    </location>
</feature>
<dbReference type="OrthoDB" id="10055784at2759"/>
<keyword evidence="3" id="KW-1185">Reference proteome</keyword>
<gene>
    <name evidence="2" type="ORF">EVAR_89935_1</name>
</gene>
<accession>A0A4C1XLR7</accession>
<protein>
    <submittedName>
        <fullName evidence="2">Uncharacterized protein</fullName>
    </submittedName>
</protein>
<feature type="region of interest" description="Disordered" evidence="1">
    <location>
        <begin position="1"/>
        <end position="49"/>
    </location>
</feature>
<dbReference type="EMBL" id="BGZK01000911">
    <property type="protein sequence ID" value="GBP64856.1"/>
    <property type="molecule type" value="Genomic_DNA"/>
</dbReference>
<dbReference type="AlphaFoldDB" id="A0A4C1XLR7"/>
<comment type="caution">
    <text evidence="2">The sequence shown here is derived from an EMBL/GenBank/DDBJ whole genome shotgun (WGS) entry which is preliminary data.</text>
</comment>
<name>A0A4C1XLR7_EUMVA</name>
<evidence type="ECO:0000313" key="3">
    <source>
        <dbReference type="Proteomes" id="UP000299102"/>
    </source>
</evidence>
<reference evidence="2 3" key="1">
    <citation type="journal article" date="2019" name="Commun. Biol.">
        <title>The bagworm genome reveals a unique fibroin gene that provides high tensile strength.</title>
        <authorList>
            <person name="Kono N."/>
            <person name="Nakamura H."/>
            <person name="Ohtoshi R."/>
            <person name="Tomita M."/>
            <person name="Numata K."/>
            <person name="Arakawa K."/>
        </authorList>
    </citation>
    <scope>NUCLEOTIDE SEQUENCE [LARGE SCALE GENOMIC DNA]</scope>
</reference>
<sequence length="288" mass="32524">MNTTAQVNETPVSEPTSRSSEVDTSSTSSTYTWDHGTNENLSESSLGRERIDKDRKGAALLAQLEFEQLESERIAPQAAAAGTKMVLLRLDSDEEDSGYLTRRLLDLPGWVLHECCSSLSWPINTIHYLRPCDASDVKLNDIVKRHFDIESLSLAPSKPSHDPEERALALFDSNRLDRLPSNRFDTCQLWKSDNEINRYQLQTAQEPDRSVTGREFAKFPWHALNIATSKPNRDKEKHLTALLLIHRGLVPFFLLRDFTTVWTSLSVMGGRTSLGSREALFWTSSSIC</sequence>
<dbReference type="Proteomes" id="UP000299102">
    <property type="component" value="Unassembled WGS sequence"/>
</dbReference>
<evidence type="ECO:0000313" key="2">
    <source>
        <dbReference type="EMBL" id="GBP64856.1"/>
    </source>
</evidence>